<evidence type="ECO:0000256" key="2">
    <source>
        <dbReference type="ARBA" id="ARBA00022723"/>
    </source>
</evidence>
<dbReference type="RefSeq" id="WP_076232063.1">
    <property type="nucleotide sequence ID" value="NZ_JAOQIO010000107.1"/>
</dbReference>
<feature type="compositionally biased region" description="Low complexity" evidence="7">
    <location>
        <begin position="36"/>
        <end position="45"/>
    </location>
</feature>
<dbReference type="Pfam" id="PF00116">
    <property type="entry name" value="COX2"/>
    <property type="match status" value="1"/>
</dbReference>
<comment type="subcellular location">
    <subcellularLocation>
        <location evidence="1">Cell envelope</location>
    </subcellularLocation>
</comment>
<evidence type="ECO:0000256" key="4">
    <source>
        <dbReference type="ARBA" id="ARBA00024688"/>
    </source>
</evidence>
<sequence>MHLHRYEKIWLLFGVSMLVVFLIVLGVGAFAQGAQPPGQQHSGHGAQRETVNPETVESTAPFNQLGLKKIGENEYDAYMLAFAFGYGPEKMEIPLGATVHFHITSKDVVHGFEIPGTNVNMMVVPGEITQMTYKFTKAGELLVLCNEYCGIAHEMMQTRIIVK</sequence>
<name>A0ABT2USG0_9BACL</name>
<keyword evidence="3" id="KW-0186">Copper</keyword>
<evidence type="ECO:0000256" key="6">
    <source>
        <dbReference type="ARBA" id="ARBA00047816"/>
    </source>
</evidence>
<dbReference type="Proteomes" id="UP001652445">
    <property type="component" value="Unassembled WGS sequence"/>
</dbReference>
<dbReference type="InterPro" id="IPR001505">
    <property type="entry name" value="Copper_CuA"/>
</dbReference>
<dbReference type="InterPro" id="IPR034214">
    <property type="entry name" value="Ba3_CcO_II_C"/>
</dbReference>
<keyword evidence="8" id="KW-0812">Transmembrane</keyword>
<feature type="region of interest" description="Disordered" evidence="7">
    <location>
        <begin position="36"/>
        <end position="55"/>
    </location>
</feature>
<dbReference type="InterPro" id="IPR051403">
    <property type="entry name" value="NosZ/Cyto_c_oxidase_sub2"/>
</dbReference>
<dbReference type="PROSITE" id="PS50857">
    <property type="entry name" value="COX2_CUA"/>
    <property type="match status" value="1"/>
</dbReference>
<dbReference type="InterPro" id="IPR008972">
    <property type="entry name" value="Cupredoxin"/>
</dbReference>
<dbReference type="PROSITE" id="PS00078">
    <property type="entry name" value="COX2"/>
    <property type="match status" value="1"/>
</dbReference>
<dbReference type="Gene3D" id="1.20.1070.10">
    <property type="entry name" value="Rhodopsin 7-helix transmembrane proteins"/>
    <property type="match status" value="1"/>
</dbReference>
<keyword evidence="8" id="KW-0472">Membrane</keyword>
<evidence type="ECO:0000256" key="7">
    <source>
        <dbReference type="SAM" id="MobiDB-lite"/>
    </source>
</evidence>
<dbReference type="SUPFAM" id="SSF49503">
    <property type="entry name" value="Cupredoxins"/>
    <property type="match status" value="1"/>
</dbReference>
<dbReference type="PANTHER" id="PTHR42838:SF2">
    <property type="entry name" value="NITROUS-OXIDE REDUCTASE"/>
    <property type="match status" value="1"/>
</dbReference>
<dbReference type="EMBL" id="JAOQIO010000107">
    <property type="protein sequence ID" value="MCU6796614.1"/>
    <property type="molecule type" value="Genomic_DNA"/>
</dbReference>
<evidence type="ECO:0000259" key="9">
    <source>
        <dbReference type="PROSITE" id="PS50857"/>
    </source>
</evidence>
<gene>
    <name evidence="10" type="ORF">OB236_31265</name>
</gene>
<dbReference type="PANTHER" id="PTHR42838">
    <property type="entry name" value="CYTOCHROME C OXIDASE SUBUNIT II"/>
    <property type="match status" value="1"/>
</dbReference>
<keyword evidence="8" id="KW-1133">Transmembrane helix</keyword>
<comment type="catalytic activity">
    <reaction evidence="6">
        <text>4 Fe(II)-[cytochrome c] + O2 + 8 H(+)(in) = 4 Fe(III)-[cytochrome c] + 2 H2O + 4 H(+)(out)</text>
        <dbReference type="Rhea" id="RHEA:11436"/>
        <dbReference type="Rhea" id="RHEA-COMP:10350"/>
        <dbReference type="Rhea" id="RHEA-COMP:14399"/>
        <dbReference type="ChEBI" id="CHEBI:15377"/>
        <dbReference type="ChEBI" id="CHEBI:15378"/>
        <dbReference type="ChEBI" id="CHEBI:15379"/>
        <dbReference type="ChEBI" id="CHEBI:29033"/>
        <dbReference type="ChEBI" id="CHEBI:29034"/>
        <dbReference type="EC" id="7.1.1.9"/>
    </reaction>
</comment>
<protein>
    <recommendedName>
        <fullName evidence="5">Cytochrome aa3 subunit 2</fullName>
    </recommendedName>
</protein>
<proteinExistence type="predicted"/>
<evidence type="ECO:0000256" key="3">
    <source>
        <dbReference type="ARBA" id="ARBA00023008"/>
    </source>
</evidence>
<feature type="domain" description="Cytochrome oxidase subunit II copper A binding" evidence="9">
    <location>
        <begin position="62"/>
        <end position="163"/>
    </location>
</feature>
<evidence type="ECO:0000256" key="1">
    <source>
        <dbReference type="ARBA" id="ARBA00004196"/>
    </source>
</evidence>
<feature type="transmembrane region" description="Helical" evidence="8">
    <location>
        <begin position="9"/>
        <end position="31"/>
    </location>
</feature>
<evidence type="ECO:0000256" key="8">
    <source>
        <dbReference type="SAM" id="Phobius"/>
    </source>
</evidence>
<organism evidence="10 11">
    <name type="scientific">Paenibacillus baimaensis</name>
    <dbReference type="NCBI Taxonomy" id="2982185"/>
    <lineage>
        <taxon>Bacteria</taxon>
        <taxon>Bacillati</taxon>
        <taxon>Bacillota</taxon>
        <taxon>Bacilli</taxon>
        <taxon>Bacillales</taxon>
        <taxon>Paenibacillaceae</taxon>
        <taxon>Paenibacillus</taxon>
    </lineage>
</organism>
<comment type="function">
    <text evidence="4">Subunits I and II form the functional core of the enzyme complex. Electrons originating in cytochrome c are transferred via heme a and Cu(A) to the binuclear center formed by heme a3 and Cu(B).</text>
</comment>
<accession>A0ABT2USG0</accession>
<dbReference type="InterPro" id="IPR002429">
    <property type="entry name" value="CcO_II-like_C"/>
</dbReference>
<evidence type="ECO:0000313" key="10">
    <source>
        <dbReference type="EMBL" id="MCU6796614.1"/>
    </source>
</evidence>
<dbReference type="Gene3D" id="2.60.40.420">
    <property type="entry name" value="Cupredoxins - blue copper proteins"/>
    <property type="match status" value="1"/>
</dbReference>
<keyword evidence="11" id="KW-1185">Reference proteome</keyword>
<evidence type="ECO:0000313" key="11">
    <source>
        <dbReference type="Proteomes" id="UP001652445"/>
    </source>
</evidence>
<dbReference type="CDD" id="cd13913">
    <property type="entry name" value="ba3_CcO_II_C"/>
    <property type="match status" value="1"/>
</dbReference>
<keyword evidence="2" id="KW-0479">Metal-binding</keyword>
<comment type="caution">
    <text evidence="10">The sequence shown here is derived from an EMBL/GenBank/DDBJ whole genome shotgun (WGS) entry which is preliminary data.</text>
</comment>
<evidence type="ECO:0000256" key="5">
    <source>
        <dbReference type="ARBA" id="ARBA00031399"/>
    </source>
</evidence>
<reference evidence="10 11" key="1">
    <citation type="submission" date="2022-09" db="EMBL/GenBank/DDBJ databases">
        <authorList>
            <person name="Han X.L."/>
            <person name="Wang Q."/>
            <person name="Lu T."/>
        </authorList>
    </citation>
    <scope>NUCLEOTIDE SEQUENCE [LARGE SCALE GENOMIC DNA]</scope>
    <source>
        <strain evidence="10 11">WQ 127069</strain>
    </source>
</reference>